<name>A0A2V5I8J4_9EURO</name>
<accession>A0A2V5I8J4</accession>
<protein>
    <submittedName>
        <fullName evidence="2">Uncharacterized protein</fullName>
    </submittedName>
</protein>
<dbReference type="Proteomes" id="UP000248817">
    <property type="component" value="Unassembled WGS sequence"/>
</dbReference>
<evidence type="ECO:0000313" key="2">
    <source>
        <dbReference type="EMBL" id="PYI31442.1"/>
    </source>
</evidence>
<dbReference type="AlphaFoldDB" id="A0A2V5I8J4"/>
<feature type="region of interest" description="Disordered" evidence="1">
    <location>
        <begin position="35"/>
        <end position="58"/>
    </location>
</feature>
<organism evidence="2 3">
    <name type="scientific">Aspergillus indologenus CBS 114.80</name>
    <dbReference type="NCBI Taxonomy" id="1450541"/>
    <lineage>
        <taxon>Eukaryota</taxon>
        <taxon>Fungi</taxon>
        <taxon>Dikarya</taxon>
        <taxon>Ascomycota</taxon>
        <taxon>Pezizomycotina</taxon>
        <taxon>Eurotiomycetes</taxon>
        <taxon>Eurotiomycetidae</taxon>
        <taxon>Eurotiales</taxon>
        <taxon>Aspergillaceae</taxon>
        <taxon>Aspergillus</taxon>
        <taxon>Aspergillus subgen. Circumdati</taxon>
    </lineage>
</organism>
<sequence>MMEDEKKAVESEAVRAGINCSNRTVRGRSGVEFADEGEGAMRRGERRRREEKRRSREGHGGFYCTMMIQFPFPVKHSRL</sequence>
<evidence type="ECO:0000313" key="3">
    <source>
        <dbReference type="Proteomes" id="UP000248817"/>
    </source>
</evidence>
<dbReference type="EMBL" id="KZ825502">
    <property type="protein sequence ID" value="PYI31442.1"/>
    <property type="molecule type" value="Genomic_DNA"/>
</dbReference>
<evidence type="ECO:0000256" key="1">
    <source>
        <dbReference type="SAM" id="MobiDB-lite"/>
    </source>
</evidence>
<reference evidence="2 3" key="1">
    <citation type="submission" date="2018-02" db="EMBL/GenBank/DDBJ databases">
        <title>The genomes of Aspergillus section Nigri reveals drivers in fungal speciation.</title>
        <authorList>
            <consortium name="DOE Joint Genome Institute"/>
            <person name="Vesth T.C."/>
            <person name="Nybo J."/>
            <person name="Theobald S."/>
            <person name="Brandl J."/>
            <person name="Frisvad J.C."/>
            <person name="Nielsen K.F."/>
            <person name="Lyhne E.K."/>
            <person name="Kogle M.E."/>
            <person name="Kuo A."/>
            <person name="Riley R."/>
            <person name="Clum A."/>
            <person name="Nolan M."/>
            <person name="Lipzen A."/>
            <person name="Salamov A."/>
            <person name="Henrissat B."/>
            <person name="Wiebenga A."/>
            <person name="De vries R.P."/>
            <person name="Grigoriev I.V."/>
            <person name="Mortensen U.H."/>
            <person name="Andersen M.R."/>
            <person name="Baker S.E."/>
        </authorList>
    </citation>
    <scope>NUCLEOTIDE SEQUENCE [LARGE SCALE GENOMIC DNA]</scope>
    <source>
        <strain evidence="2 3">CBS 114.80</strain>
    </source>
</reference>
<keyword evidence="3" id="KW-1185">Reference proteome</keyword>
<gene>
    <name evidence="2" type="ORF">BP00DRAFT_173468</name>
</gene>
<proteinExistence type="predicted"/>